<dbReference type="RefSeq" id="WP_338253647.1">
    <property type="nucleotide sequence ID" value="NZ_BSRI01000002.1"/>
</dbReference>
<evidence type="ECO:0000313" key="3">
    <source>
        <dbReference type="Proteomes" id="UP001344906"/>
    </source>
</evidence>
<reference evidence="2 3" key="1">
    <citation type="submission" date="2023-02" db="EMBL/GenBank/DDBJ databases">
        <title>Dictyobacter halimunensis sp. nov., a new member of the class Ktedonobacteria from forest soil in a geothermal area.</title>
        <authorList>
            <person name="Rachmania M.K."/>
            <person name="Ningsih F."/>
            <person name="Sakai Y."/>
            <person name="Yabe S."/>
            <person name="Yokota A."/>
            <person name="Sjamsuridzal W."/>
        </authorList>
    </citation>
    <scope>NUCLEOTIDE SEQUENCE [LARGE SCALE GENOMIC DNA]</scope>
    <source>
        <strain evidence="2 3">S3.2.2.5</strain>
    </source>
</reference>
<organism evidence="2 3">
    <name type="scientific">Dictyobacter halimunensis</name>
    <dbReference type="NCBI Taxonomy" id="3026934"/>
    <lineage>
        <taxon>Bacteria</taxon>
        <taxon>Bacillati</taxon>
        <taxon>Chloroflexota</taxon>
        <taxon>Ktedonobacteria</taxon>
        <taxon>Ktedonobacterales</taxon>
        <taxon>Dictyobacteraceae</taxon>
        <taxon>Dictyobacter</taxon>
    </lineage>
</organism>
<keyword evidence="3" id="KW-1185">Reference proteome</keyword>
<name>A0ABQ6FVD2_9CHLR</name>
<protein>
    <recommendedName>
        <fullName evidence="4">Proteinase inhibitor I42 chagasin domain-containing protein</fullName>
    </recommendedName>
</protein>
<feature type="compositionally biased region" description="Low complexity" evidence="1">
    <location>
        <begin position="37"/>
        <end position="59"/>
    </location>
</feature>
<feature type="region of interest" description="Disordered" evidence="1">
    <location>
        <begin position="37"/>
        <end position="69"/>
    </location>
</feature>
<evidence type="ECO:0000256" key="1">
    <source>
        <dbReference type="SAM" id="MobiDB-lite"/>
    </source>
</evidence>
<proteinExistence type="predicted"/>
<gene>
    <name evidence="2" type="ORF">KDH_44890</name>
</gene>
<dbReference type="PROSITE" id="PS51257">
    <property type="entry name" value="PROKAR_LIPOPROTEIN"/>
    <property type="match status" value="1"/>
</dbReference>
<dbReference type="Proteomes" id="UP001344906">
    <property type="component" value="Unassembled WGS sequence"/>
</dbReference>
<sequence>MSIMRMHVHKSKRTVGILGVVMIMLLVVLAACGNTDSNSSSNGGKSTTAGGAPTTGHQPTPTPTSIAGYGTSQGCPSDVVVSNAPKANQSVVVKSQTGTTVNANKGDIIDLSFPFGKKWIGPKSVPAQLEMQKPAGYASKSDKTCVWRFTAQNTGTVDLHFTSRAICKAGQMCPMYVIDVPVTVIVK</sequence>
<accession>A0ABQ6FVD2</accession>
<evidence type="ECO:0000313" key="2">
    <source>
        <dbReference type="EMBL" id="GLV57653.1"/>
    </source>
</evidence>
<comment type="caution">
    <text evidence="2">The sequence shown here is derived from an EMBL/GenBank/DDBJ whole genome shotgun (WGS) entry which is preliminary data.</text>
</comment>
<evidence type="ECO:0008006" key="4">
    <source>
        <dbReference type="Google" id="ProtNLM"/>
    </source>
</evidence>
<dbReference type="EMBL" id="BSRI01000002">
    <property type="protein sequence ID" value="GLV57653.1"/>
    <property type="molecule type" value="Genomic_DNA"/>
</dbReference>